<dbReference type="OrthoDB" id="9798208at2"/>
<dbReference type="GO" id="GO:0005829">
    <property type="term" value="C:cytosol"/>
    <property type="evidence" value="ECO:0007669"/>
    <property type="project" value="TreeGrafter"/>
</dbReference>
<accession>A0A4R2E482</accession>
<dbReference type="PRINTS" id="PR00119">
    <property type="entry name" value="CATATPASE"/>
</dbReference>
<proteinExistence type="predicted"/>
<protein>
    <recommendedName>
        <fullName evidence="3">Cof subfamily protein (Haloacid dehalogenase superfamily)/HAD superfamily hydrolase (TIGR01484 family)</fullName>
    </recommendedName>
</protein>
<name>A0A4R2E482_9BACT</name>
<reference evidence="1 2" key="1">
    <citation type="submission" date="2019-03" db="EMBL/GenBank/DDBJ databases">
        <title>Genomic Encyclopedia of Archaeal and Bacterial Type Strains, Phase II (KMG-II): from individual species to whole genera.</title>
        <authorList>
            <person name="Goeker M."/>
        </authorList>
    </citation>
    <scope>NUCLEOTIDE SEQUENCE [LARGE SCALE GENOMIC DNA]</scope>
    <source>
        <strain evidence="1 2">RL-C</strain>
    </source>
</reference>
<evidence type="ECO:0008006" key="3">
    <source>
        <dbReference type="Google" id="ProtNLM"/>
    </source>
</evidence>
<keyword evidence="2" id="KW-1185">Reference proteome</keyword>
<dbReference type="Proteomes" id="UP000294830">
    <property type="component" value="Unassembled WGS sequence"/>
</dbReference>
<dbReference type="AlphaFoldDB" id="A0A4R2E482"/>
<organism evidence="1 2">
    <name type="scientific">Acetobacteroides hydrogenigenes</name>
    <dbReference type="NCBI Taxonomy" id="979970"/>
    <lineage>
        <taxon>Bacteria</taxon>
        <taxon>Pseudomonadati</taxon>
        <taxon>Bacteroidota</taxon>
        <taxon>Bacteroidia</taxon>
        <taxon>Bacteroidales</taxon>
        <taxon>Rikenellaceae</taxon>
        <taxon>Acetobacteroides</taxon>
    </lineage>
</organism>
<dbReference type="SUPFAM" id="SSF56784">
    <property type="entry name" value="HAD-like"/>
    <property type="match status" value="1"/>
</dbReference>
<dbReference type="PROSITE" id="PS01228">
    <property type="entry name" value="COF_1"/>
    <property type="match status" value="1"/>
</dbReference>
<gene>
    <name evidence="1" type="ORF">CLV25_11666</name>
</gene>
<dbReference type="CDD" id="cd07516">
    <property type="entry name" value="HAD_Pase"/>
    <property type="match status" value="1"/>
</dbReference>
<comment type="caution">
    <text evidence="1">The sequence shown here is derived from an EMBL/GenBank/DDBJ whole genome shotgun (WGS) entry which is preliminary data.</text>
</comment>
<dbReference type="InterPro" id="IPR023214">
    <property type="entry name" value="HAD_sf"/>
</dbReference>
<sequence length="277" mass="31186">MAETLQPIKAILSDIDGTLLNKNRVLSPLTVEAIKKVRNLYNIPFILISARMPKAITHLATQLEITDPIIAYNGGLIFHNSEKKEVVQNLTISTDVAYDVYSFLKDTDVHISLFREDEWFVETEDYWAKREINNTRVTPEFAPVEKTLEKWARHGFGVHKIMCMGDAHVVGELEHFMRREHVGNANAYRSKDTYLEITPMGTNKALAMHKVLDALGVDAANAAAFGDNYNDVEMLREVGYGVAMGNSPEKVKKAANVVALHHKEDGLAHELIRLFNL</sequence>
<evidence type="ECO:0000313" key="1">
    <source>
        <dbReference type="EMBL" id="TCN63088.1"/>
    </source>
</evidence>
<dbReference type="InterPro" id="IPR006379">
    <property type="entry name" value="HAD-SF_hydro_IIB"/>
</dbReference>
<dbReference type="EMBL" id="SLWB01000016">
    <property type="protein sequence ID" value="TCN63088.1"/>
    <property type="molecule type" value="Genomic_DNA"/>
</dbReference>
<dbReference type="NCBIfam" id="TIGR01484">
    <property type="entry name" value="HAD-SF-IIB"/>
    <property type="match status" value="1"/>
</dbReference>
<dbReference type="PANTHER" id="PTHR10000:SF8">
    <property type="entry name" value="HAD SUPERFAMILY HYDROLASE-LIKE, TYPE 3"/>
    <property type="match status" value="1"/>
</dbReference>
<dbReference type="NCBIfam" id="TIGR00099">
    <property type="entry name" value="Cof-subfamily"/>
    <property type="match status" value="1"/>
</dbReference>
<dbReference type="Pfam" id="PF08282">
    <property type="entry name" value="Hydrolase_3"/>
    <property type="match status" value="1"/>
</dbReference>
<dbReference type="PROSITE" id="PS01229">
    <property type="entry name" value="COF_2"/>
    <property type="match status" value="1"/>
</dbReference>
<dbReference type="GO" id="GO:0000287">
    <property type="term" value="F:magnesium ion binding"/>
    <property type="evidence" value="ECO:0007669"/>
    <property type="project" value="TreeGrafter"/>
</dbReference>
<dbReference type="GO" id="GO:0016791">
    <property type="term" value="F:phosphatase activity"/>
    <property type="evidence" value="ECO:0007669"/>
    <property type="project" value="UniProtKB-ARBA"/>
</dbReference>
<dbReference type="Gene3D" id="3.30.1240.10">
    <property type="match status" value="1"/>
</dbReference>
<dbReference type="SFLD" id="SFLDG01140">
    <property type="entry name" value="C2.B:_Phosphomannomutase_and_P"/>
    <property type="match status" value="1"/>
</dbReference>
<dbReference type="InterPro" id="IPR036412">
    <property type="entry name" value="HAD-like_sf"/>
</dbReference>
<dbReference type="SFLD" id="SFLDS00003">
    <property type="entry name" value="Haloacid_Dehalogenase"/>
    <property type="match status" value="1"/>
</dbReference>
<evidence type="ECO:0000313" key="2">
    <source>
        <dbReference type="Proteomes" id="UP000294830"/>
    </source>
</evidence>
<dbReference type="RefSeq" id="WP_131840253.1">
    <property type="nucleotide sequence ID" value="NZ_SLWB01000016.1"/>
</dbReference>
<dbReference type="Gene3D" id="3.40.50.1000">
    <property type="entry name" value="HAD superfamily/HAD-like"/>
    <property type="match status" value="1"/>
</dbReference>
<dbReference type="PANTHER" id="PTHR10000">
    <property type="entry name" value="PHOSPHOSERINE PHOSPHATASE"/>
    <property type="match status" value="1"/>
</dbReference>
<dbReference type="InterPro" id="IPR000150">
    <property type="entry name" value="Cof"/>
</dbReference>